<keyword evidence="4" id="KW-0443">Lipid metabolism</keyword>
<sequence>MIDRFEQLLKENVYSQRDLDNSVALVSTGANVTLIIQLLWFLLEPMTIHSILRPRKGLPAFTEGLVNQLAADLQRINLLGVKKVVAATLPLLGCLPIHIIPPNTYQNCDEEYNKNAKIHNQLLQKAVEKLNTDDGNKSTFVILDLYNAMVSAIDQFRQNATNTACKNPLQPCCSKTVEYICSAEGLCSSPKSSFFFDLAHPSDNGAWNVIYSFLQVNLRFHPL</sequence>
<dbReference type="eggNOG" id="ENOG502QU3Y">
    <property type="taxonomic scope" value="Eukaryota"/>
</dbReference>
<dbReference type="GO" id="GO:0016788">
    <property type="term" value="F:hydrolase activity, acting on ester bonds"/>
    <property type="evidence" value="ECO:0007669"/>
    <property type="project" value="InterPro"/>
</dbReference>
<evidence type="ECO:0000256" key="4">
    <source>
        <dbReference type="ARBA" id="ARBA00023098"/>
    </source>
</evidence>
<dbReference type="Gene3D" id="3.40.50.1110">
    <property type="entry name" value="SGNH hydrolase"/>
    <property type="match status" value="1"/>
</dbReference>
<keyword evidence="2" id="KW-0378">Hydrolase</keyword>
<dbReference type="InterPro" id="IPR001087">
    <property type="entry name" value="GDSL"/>
</dbReference>
<accession>U7DVD6</accession>
<evidence type="ECO:0000256" key="2">
    <source>
        <dbReference type="ARBA" id="ARBA00022801"/>
    </source>
</evidence>
<comment type="similarity">
    <text evidence="1">Belongs to the 'GDSL' lipolytic enzyme family.</text>
</comment>
<keyword evidence="3" id="KW-0442">Lipid degradation</keyword>
<dbReference type="InParanoid" id="U7DVD6"/>
<dbReference type="PANTHER" id="PTHR46020">
    <property type="entry name" value="OSJNBB0059K02.9 PROTEIN"/>
    <property type="match status" value="1"/>
</dbReference>
<evidence type="ECO:0008006" key="6">
    <source>
        <dbReference type="Google" id="ProtNLM"/>
    </source>
</evidence>
<reference evidence="5" key="1">
    <citation type="journal article" date="2006" name="Science">
        <title>The genome of black cottonwood, Populus trichocarpa (Torr. &amp; Gray).</title>
        <authorList>
            <person name="Tuskan G.A."/>
            <person name="Difazio S."/>
            <person name="Jansson S."/>
            <person name="Bohlmann J."/>
            <person name="Grigoriev I."/>
            <person name="Hellsten U."/>
            <person name="Putnam N."/>
            <person name="Ralph S."/>
            <person name="Rombauts S."/>
            <person name="Salamov A."/>
            <person name="Schein J."/>
            <person name="Sterck L."/>
            <person name="Aerts A."/>
            <person name="Bhalerao R.R."/>
            <person name="Bhalerao R.P."/>
            <person name="Blaudez D."/>
            <person name="Boerjan W."/>
            <person name="Brun A."/>
            <person name="Brunner A."/>
            <person name="Busov V."/>
            <person name="Campbell M."/>
            <person name="Carlson J."/>
            <person name="Chalot M."/>
            <person name="Chapman J."/>
            <person name="Chen G.L."/>
            <person name="Cooper D."/>
            <person name="Coutinho P.M."/>
            <person name="Couturier J."/>
            <person name="Covert S."/>
            <person name="Cronk Q."/>
            <person name="Cunningham R."/>
            <person name="Davis J."/>
            <person name="Degroeve S."/>
            <person name="Dejardin A."/>
            <person name="Depamphilis C."/>
            <person name="Detter J."/>
            <person name="Dirks B."/>
            <person name="Dubchak I."/>
            <person name="Duplessis S."/>
            <person name="Ehlting J."/>
            <person name="Ellis B."/>
            <person name="Gendler K."/>
            <person name="Goodstein D."/>
            <person name="Gribskov M."/>
            <person name="Grimwood J."/>
            <person name="Groover A."/>
            <person name="Gunter L."/>
            <person name="Hamberger B."/>
            <person name="Heinze B."/>
            <person name="Helariutta Y."/>
            <person name="Henrissat B."/>
            <person name="Holligan D."/>
            <person name="Holt R."/>
            <person name="Huang W."/>
            <person name="Islam-Faridi N."/>
            <person name="Jones S."/>
            <person name="Jones-Rhoades M."/>
            <person name="Jorgensen R."/>
            <person name="Joshi C."/>
            <person name="Kangasjarvi J."/>
            <person name="Karlsson J."/>
            <person name="Kelleher C."/>
            <person name="Kirkpatrick R."/>
            <person name="Kirst M."/>
            <person name="Kohler A."/>
            <person name="Kalluri U."/>
            <person name="Larimer F."/>
            <person name="Leebens-Mack J."/>
            <person name="Leple J.C."/>
            <person name="Locascio P."/>
            <person name="Lou Y."/>
            <person name="Lucas S."/>
            <person name="Martin F."/>
            <person name="Montanini B."/>
            <person name="Napoli C."/>
            <person name="Nelson D.R."/>
            <person name="Nelson C."/>
            <person name="Nieminen K."/>
            <person name="Nilsson O."/>
            <person name="Pereda V."/>
            <person name="Peter G."/>
            <person name="Philippe R."/>
            <person name="Pilate G."/>
            <person name="Poliakov A."/>
            <person name="Razumovskaya J."/>
            <person name="Richardson P."/>
            <person name="Rinaldi C."/>
            <person name="Ritland K."/>
            <person name="Rouze P."/>
            <person name="Ryaboy D."/>
            <person name="Schmutz J."/>
            <person name="Schrader J."/>
            <person name="Segerman B."/>
            <person name="Shin H."/>
            <person name="Siddiqui A."/>
            <person name="Sterky F."/>
            <person name="Terry A."/>
            <person name="Tsai C.J."/>
            <person name="Uberbacher E."/>
            <person name="Unneberg P."/>
            <person name="Vahala J."/>
            <person name="Wall K."/>
            <person name="Wessler S."/>
            <person name="Yang G."/>
            <person name="Yin T."/>
            <person name="Douglas C."/>
            <person name="Marra M."/>
            <person name="Sandberg G."/>
            <person name="Van de Peer Y."/>
            <person name="Rokhsar D."/>
        </authorList>
    </citation>
    <scope>NUCLEOTIDE SEQUENCE [LARGE SCALE GENOMIC DNA]</scope>
    <source>
        <strain evidence="5">Nisqually-1</strain>
    </source>
</reference>
<dbReference type="STRING" id="3694.U7DVD6"/>
<reference evidence="5" key="2">
    <citation type="submission" date="2017-07" db="EMBL/GenBank/DDBJ databases">
        <title>WGS assembly of Populus trichocarpa.</title>
        <authorList>
            <person name="Tuskan G."/>
            <person name="Difazio S."/>
            <person name="Jansson S."/>
            <person name="Bohlmann J."/>
            <person name="Grigoriev I."/>
            <person name="Hellsten U."/>
            <person name="Putnam N."/>
            <person name="Ralph S."/>
            <person name="Rombauts S."/>
            <person name="Salamov A."/>
            <person name="Schein J."/>
            <person name="Sterck L."/>
            <person name="Aerts A."/>
            <person name="Bhalerao R."/>
            <person name="Bhalerao R."/>
            <person name="Blaudez D."/>
            <person name="Boerjan W."/>
            <person name="Brun A."/>
            <person name="Brunner A."/>
            <person name="Busov V."/>
            <person name="Campbell M."/>
            <person name="Carlson J."/>
            <person name="Chalot M."/>
            <person name="Chapman J."/>
            <person name="Chen G."/>
            <person name="Cooper D."/>
            <person name="Coutinho P."/>
            <person name="Couturier J."/>
            <person name="Covert S."/>
            <person name="Cronk Q."/>
            <person name="Cunningham R."/>
            <person name="Davis J."/>
            <person name="Degroeve S."/>
            <person name="Dejardin A."/>
            <person name="Depamphilis C."/>
            <person name="Detter J."/>
            <person name="Dirks B."/>
            <person name="Dubchak I."/>
            <person name="Duplessis S."/>
            <person name="Ehlting J."/>
            <person name="Ellis B."/>
            <person name="Gendler K."/>
            <person name="Goodstein D."/>
            <person name="Gribskov M."/>
            <person name="Grimwood J."/>
            <person name="Groover A."/>
            <person name="Gunter L."/>
            <person name="Hamberger B."/>
            <person name="Heinze B."/>
            <person name="Helariutta Y."/>
            <person name="Henrissat B."/>
            <person name="Holligan D."/>
            <person name="Holt R."/>
            <person name="Huang W."/>
            <person name="Islam-Faridi N."/>
            <person name="Jones S."/>
            <person name="Jones-Rhoades M."/>
            <person name="Jorgensen R."/>
            <person name="Joshi C."/>
            <person name="Kangasjarvi J."/>
            <person name="Karlsson J."/>
            <person name="Kelleher C."/>
            <person name="Kirkpatrick R."/>
            <person name="Kirst M."/>
            <person name="Kohler A."/>
            <person name="Kalluri U."/>
            <person name="Larimer F."/>
            <person name="Leebens-Mack J."/>
            <person name="Leple J."/>
            <person name="Locascio P."/>
            <person name="Lou Y."/>
            <person name="Lucas S."/>
            <person name="Martin F."/>
            <person name="Montanini B."/>
            <person name="Napoli C."/>
            <person name="Nelson D."/>
            <person name="Nelson C."/>
            <person name="Nieminen K."/>
            <person name="Nilsson O."/>
            <person name="Pereda V."/>
            <person name="Peter G."/>
            <person name="Philippe R."/>
            <person name="Pilate G."/>
            <person name="Poliakov A."/>
            <person name="Razumovskaya J."/>
            <person name="Richardson P."/>
            <person name="Rinaldi C."/>
            <person name="Ritland K."/>
            <person name="Rouze P."/>
            <person name="Ryaboy D."/>
            <person name="Schmutz J."/>
            <person name="Schrader J."/>
            <person name="Segerman B."/>
            <person name="Shin H."/>
            <person name="Siddiqui A."/>
            <person name="Sterky F."/>
            <person name="Terry A."/>
            <person name="Tsai C."/>
            <person name="Uberbacher E."/>
            <person name="Unneberg P."/>
            <person name="Vahala J."/>
            <person name="Wall K."/>
            <person name="Wessler S."/>
            <person name="Yang G."/>
            <person name="Yin T."/>
            <person name="Douglas C."/>
            <person name="Marra M."/>
            <person name="Sandberg G."/>
            <person name="Van De Peer Y."/>
            <person name="Rokhsar D."/>
        </authorList>
    </citation>
    <scope>NUCLEOTIDE SEQUENCE</scope>
    <source>
        <strain evidence="5">Nisqually-1</strain>
    </source>
</reference>
<organism evidence="5">
    <name type="scientific">Populus trichocarpa</name>
    <name type="common">Western balsam poplar</name>
    <name type="synonym">Populus balsamifera subsp. trichocarpa</name>
    <dbReference type="NCBI Taxonomy" id="3694"/>
    <lineage>
        <taxon>Eukaryota</taxon>
        <taxon>Viridiplantae</taxon>
        <taxon>Streptophyta</taxon>
        <taxon>Embryophyta</taxon>
        <taxon>Tracheophyta</taxon>
        <taxon>Spermatophyta</taxon>
        <taxon>Magnoliopsida</taxon>
        <taxon>eudicotyledons</taxon>
        <taxon>Gunneridae</taxon>
        <taxon>Pentapetalae</taxon>
        <taxon>rosids</taxon>
        <taxon>fabids</taxon>
        <taxon>Malpighiales</taxon>
        <taxon>Salicaceae</taxon>
        <taxon>Saliceae</taxon>
        <taxon>Populus</taxon>
    </lineage>
</organism>
<dbReference type="EMBL" id="KZ623588">
    <property type="protein sequence ID" value="PNS22310.1"/>
    <property type="molecule type" value="Genomic_DNA"/>
</dbReference>
<dbReference type="PANTHER" id="PTHR46020:SF4">
    <property type="entry name" value="OS04G0650200 PROTEIN"/>
    <property type="match status" value="1"/>
</dbReference>
<protein>
    <recommendedName>
        <fullName evidence="6">GDSL-motif lipase/hydrolase family protein</fullName>
    </recommendedName>
</protein>
<dbReference type="GO" id="GO:0016042">
    <property type="term" value="P:lipid catabolic process"/>
    <property type="evidence" value="ECO:0007669"/>
    <property type="project" value="UniProtKB-KW"/>
</dbReference>
<name>U7DVD6_POPTR</name>
<dbReference type="InterPro" id="IPR036514">
    <property type="entry name" value="SGNH_hydro_sf"/>
</dbReference>
<evidence type="ECO:0000256" key="1">
    <source>
        <dbReference type="ARBA" id="ARBA00008668"/>
    </source>
</evidence>
<dbReference type="AlphaFoldDB" id="U7DVD6"/>
<evidence type="ECO:0000256" key="3">
    <source>
        <dbReference type="ARBA" id="ARBA00022963"/>
    </source>
</evidence>
<gene>
    <name evidence="5" type="ORF">POPTR_T154900</name>
</gene>
<proteinExistence type="inferred from homology"/>
<evidence type="ECO:0000313" key="5">
    <source>
        <dbReference type="EMBL" id="PNS22310.1"/>
    </source>
</evidence>
<dbReference type="HOGENOM" id="CLU_015101_12_0_1"/>
<dbReference type="Pfam" id="PF00657">
    <property type="entry name" value="Lipase_GDSL"/>
    <property type="match status" value="1"/>
</dbReference>